<evidence type="ECO:0000313" key="2">
    <source>
        <dbReference type="EMBL" id="ODS34572.1"/>
    </source>
</evidence>
<evidence type="ECO:0000256" key="1">
    <source>
        <dbReference type="ARBA" id="ARBA00022679"/>
    </source>
</evidence>
<reference evidence="2 3" key="1">
    <citation type="submission" date="2016-07" db="EMBL/GenBank/DDBJ databases">
        <title>Draft genome of Scalindua rubra, obtained from a brine-seawater interface in the Red Sea, sheds light on salt adaptation in anammox bacteria.</title>
        <authorList>
            <person name="Speth D.R."/>
            <person name="Lagkouvardos I."/>
            <person name="Wang Y."/>
            <person name="Qian P.-Y."/>
            <person name="Dutilh B.E."/>
            <person name="Jetten M.S."/>
        </authorList>
    </citation>
    <scope>NUCLEOTIDE SEQUENCE [LARGE SCALE GENOMIC DNA]</scope>
    <source>
        <strain evidence="2">BSI-1</strain>
    </source>
</reference>
<keyword evidence="1 2" id="KW-0808">Transferase</keyword>
<dbReference type="SUPFAM" id="SSF53756">
    <property type="entry name" value="UDP-Glycosyltransferase/glycogen phosphorylase"/>
    <property type="match status" value="1"/>
</dbReference>
<dbReference type="Pfam" id="PF13692">
    <property type="entry name" value="Glyco_trans_1_4"/>
    <property type="match status" value="1"/>
</dbReference>
<dbReference type="Proteomes" id="UP000094056">
    <property type="component" value="Unassembled WGS sequence"/>
</dbReference>
<dbReference type="PANTHER" id="PTHR46401:SF2">
    <property type="entry name" value="GLYCOSYLTRANSFERASE WBBK-RELATED"/>
    <property type="match status" value="1"/>
</dbReference>
<dbReference type="Gene3D" id="3.40.50.2000">
    <property type="entry name" value="Glycogen Phosphorylase B"/>
    <property type="match status" value="2"/>
</dbReference>
<evidence type="ECO:0000313" key="3">
    <source>
        <dbReference type="Proteomes" id="UP000094056"/>
    </source>
</evidence>
<dbReference type="AlphaFoldDB" id="A0A1E3XG30"/>
<dbReference type="EMBL" id="MAYW01000004">
    <property type="protein sequence ID" value="ODS34572.1"/>
    <property type="molecule type" value="Genomic_DNA"/>
</dbReference>
<name>A0A1E3XG30_9BACT</name>
<accession>A0A1E3XG30</accession>
<organism evidence="2 3">
    <name type="scientific">Candidatus Scalindua rubra</name>
    <dbReference type="NCBI Taxonomy" id="1872076"/>
    <lineage>
        <taxon>Bacteria</taxon>
        <taxon>Pseudomonadati</taxon>
        <taxon>Planctomycetota</taxon>
        <taxon>Candidatus Brocadiia</taxon>
        <taxon>Candidatus Brocadiales</taxon>
        <taxon>Candidatus Scalinduaceae</taxon>
        <taxon>Candidatus Scalindua</taxon>
    </lineage>
</organism>
<dbReference type="GO" id="GO:0009103">
    <property type="term" value="P:lipopolysaccharide biosynthetic process"/>
    <property type="evidence" value="ECO:0007669"/>
    <property type="project" value="TreeGrafter"/>
</dbReference>
<dbReference type="PANTHER" id="PTHR46401">
    <property type="entry name" value="GLYCOSYLTRANSFERASE WBBK-RELATED"/>
    <property type="match status" value="1"/>
</dbReference>
<proteinExistence type="predicted"/>
<protein>
    <submittedName>
        <fullName evidence="2">Glycosyltransferase group 1</fullName>
    </submittedName>
</protein>
<comment type="caution">
    <text evidence="2">The sequence shown here is derived from an EMBL/GenBank/DDBJ whole genome shotgun (WGS) entry which is preliminary data.</text>
</comment>
<dbReference type="GO" id="GO:0016757">
    <property type="term" value="F:glycosyltransferase activity"/>
    <property type="evidence" value="ECO:0007669"/>
    <property type="project" value="TreeGrafter"/>
</dbReference>
<gene>
    <name evidence="2" type="ORF">SCARUB_00307</name>
</gene>
<sequence>MSKHDIIFIAADPWEYYRWRRRHHIAWNLAKNNKVLFVEPPLTVIQPFRDIDLNWKHLLNLGRLKYKGGNLYSYSPVRFFPLSLPGSERFGYYERDKKRIFKILKNIIRKLEFKNPILWVYFSEYQYEYYGLFNEKITVADWFDKYTAPAQRKPLQSFVDKQRDREDRILNEADIVFAVSEALAADIEPRNNNVHVIHQGVDFNKFNIEIDENDKRLKQIGYIKRPTMGFLGIMHFTVDYDLLNHIAEKKPQWSIMLIGRKWLGDKVDIDCFQKLVNRKNVFYMGELEDDLVSIYMKHVDVCLMPMKKIEFNRCAAHLKIWDYMALGKPIVAVNQGIKFDCNEFIKVANTKERFVEAIAEVLEEERQNGELLVKTRKEIAMHNSWENRVNQMMEIIDSHLNDKH</sequence>